<organism evidence="3 4">
    <name type="scientific">Endozoicomonas gorgoniicola</name>
    <dbReference type="NCBI Taxonomy" id="1234144"/>
    <lineage>
        <taxon>Bacteria</taxon>
        <taxon>Pseudomonadati</taxon>
        <taxon>Pseudomonadota</taxon>
        <taxon>Gammaproteobacteria</taxon>
        <taxon>Oceanospirillales</taxon>
        <taxon>Endozoicomonadaceae</taxon>
        <taxon>Endozoicomonas</taxon>
    </lineage>
</organism>
<dbReference type="SMART" id="SM00093">
    <property type="entry name" value="SERPIN"/>
    <property type="match status" value="1"/>
</dbReference>
<evidence type="ECO:0000313" key="3">
    <source>
        <dbReference type="EMBL" id="MCW7556067.1"/>
    </source>
</evidence>
<dbReference type="InterPro" id="IPR042178">
    <property type="entry name" value="Serpin_sf_1"/>
</dbReference>
<accession>A0ABT3N361</accession>
<dbReference type="PANTHER" id="PTHR11461">
    <property type="entry name" value="SERINE PROTEASE INHIBITOR, SERPIN"/>
    <property type="match status" value="1"/>
</dbReference>
<keyword evidence="4" id="KW-1185">Reference proteome</keyword>
<dbReference type="SUPFAM" id="SSF56574">
    <property type="entry name" value="Serpins"/>
    <property type="match status" value="1"/>
</dbReference>
<protein>
    <recommendedName>
        <fullName evidence="2">Serpin domain-containing protein</fullName>
    </recommendedName>
</protein>
<dbReference type="Gene3D" id="2.30.39.10">
    <property type="entry name" value="Alpha-1-antitrypsin, domain 1"/>
    <property type="match status" value="1"/>
</dbReference>
<dbReference type="InterPro" id="IPR036186">
    <property type="entry name" value="Serpin_sf"/>
</dbReference>
<comment type="similarity">
    <text evidence="1">Belongs to the serpin family.</text>
</comment>
<evidence type="ECO:0000259" key="2">
    <source>
        <dbReference type="SMART" id="SM00093"/>
    </source>
</evidence>
<feature type="domain" description="Serpin" evidence="2">
    <location>
        <begin position="134"/>
        <end position="486"/>
    </location>
</feature>
<dbReference type="InterPro" id="IPR000215">
    <property type="entry name" value="Serpin_fam"/>
</dbReference>
<gene>
    <name evidence="3" type="ORF">NX722_26250</name>
</gene>
<evidence type="ECO:0000313" key="4">
    <source>
        <dbReference type="Proteomes" id="UP001209854"/>
    </source>
</evidence>
<dbReference type="InterPro" id="IPR023796">
    <property type="entry name" value="Serpin_dom"/>
</dbReference>
<dbReference type="Pfam" id="PF00079">
    <property type="entry name" value="Serpin"/>
    <property type="match status" value="1"/>
</dbReference>
<dbReference type="PANTHER" id="PTHR11461:SF211">
    <property type="entry name" value="GH10112P-RELATED"/>
    <property type="match status" value="1"/>
</dbReference>
<dbReference type="InterPro" id="IPR042185">
    <property type="entry name" value="Serpin_sf_2"/>
</dbReference>
<evidence type="ECO:0000256" key="1">
    <source>
        <dbReference type="RuleBase" id="RU000411"/>
    </source>
</evidence>
<sequence>MVFGKTNTGNRMNLYTDIFLVFNRWLLLVTLPGLLFVISQNAFSHRIACPICCLSSELTDENINSRTCACPHCTYVIFGEEFRIIYIADSRDQNLPPIQPAVSGLTASVGELSLERPAALATPAHIGNNLDFSTELANILRPEGTTNRNLVFSPTATASLLTLLTVSAHLQENHDVARQTNRVRNSDRLLASGGRQGSGYRDASWFLARNGATFSDILKDPQFNPDSQTSYLLPGGLNHPDSVNGQINQFLQEGFPDNDRPGNLSPRLMFSPTAQLVAMTVATFNHNWRDVFTRDTMSFTTLSGQTLQISAMTSAEPVRVNYAQDSSGWEVIILPYLNEGDRMIILIPPNRATPTPPSDLDSARIRQLVNSASSTYIRLTMPAFLVSGTHELHTVLQGTSLSWMVSPESFSPNLTSPAINVSNIESRQIIVFESDEIGSRAVAMTETGIDEAYIATNHNIIVNRPFTALVVNSEGMVCFHIEINNPDE</sequence>
<dbReference type="RefSeq" id="WP_262565786.1">
    <property type="nucleotide sequence ID" value="NZ_JAPFCC010000001.1"/>
</dbReference>
<reference evidence="3 4" key="1">
    <citation type="submission" date="2022-10" db="EMBL/GenBank/DDBJ databases">
        <title>High-quality genome sequences of two octocoral-associated bacteria, Endozoicomonas euniceicola EF212 and Endozoicomonas gorgoniicola PS125.</title>
        <authorList>
            <person name="Chiou Y.-J."/>
            <person name="Chen Y.-H."/>
        </authorList>
    </citation>
    <scope>NUCLEOTIDE SEQUENCE [LARGE SCALE GENOMIC DNA]</scope>
    <source>
        <strain evidence="3 4">PS125</strain>
    </source>
</reference>
<dbReference type="Gene3D" id="3.30.497.10">
    <property type="entry name" value="Antithrombin, subunit I, domain 2"/>
    <property type="match status" value="1"/>
</dbReference>
<comment type="caution">
    <text evidence="3">The sequence shown here is derived from an EMBL/GenBank/DDBJ whole genome shotgun (WGS) entry which is preliminary data.</text>
</comment>
<name>A0ABT3N361_9GAMM</name>
<dbReference type="Proteomes" id="UP001209854">
    <property type="component" value="Unassembled WGS sequence"/>
</dbReference>
<proteinExistence type="inferred from homology"/>
<dbReference type="EMBL" id="JAPFCC010000001">
    <property type="protein sequence ID" value="MCW7556067.1"/>
    <property type="molecule type" value="Genomic_DNA"/>
</dbReference>